<proteinExistence type="predicted"/>
<keyword evidence="1" id="KW-0812">Transmembrane</keyword>
<organism evidence="2 3">
    <name type="scientific">Methylobacterium tardum</name>
    <dbReference type="NCBI Taxonomy" id="374432"/>
    <lineage>
        <taxon>Bacteria</taxon>
        <taxon>Pseudomonadati</taxon>
        <taxon>Pseudomonadota</taxon>
        <taxon>Alphaproteobacteria</taxon>
        <taxon>Hyphomicrobiales</taxon>
        <taxon>Methylobacteriaceae</taxon>
        <taxon>Methylobacterium</taxon>
    </lineage>
</organism>
<name>A0AA37TKR7_9HYPH</name>
<keyword evidence="3" id="KW-1185">Reference proteome</keyword>
<dbReference type="AlphaFoldDB" id="A0AA37TKR7"/>
<evidence type="ECO:0000313" key="2">
    <source>
        <dbReference type="EMBL" id="GLS69828.1"/>
    </source>
</evidence>
<sequence>MADTEIPPLSPDDAKLIRNERAKLTAMWVNGVAVASVAVGGISPSVAIFSGTASALTASALLVGWSLLAGILHLVARRLLGALRA</sequence>
<accession>A0AA37TKR7</accession>
<feature type="transmembrane region" description="Helical" evidence="1">
    <location>
        <begin position="55"/>
        <end position="76"/>
    </location>
</feature>
<reference evidence="3" key="1">
    <citation type="journal article" date="2019" name="Int. J. Syst. Evol. Microbiol.">
        <title>The Global Catalogue of Microorganisms (GCM) 10K type strain sequencing project: providing services to taxonomists for standard genome sequencing and annotation.</title>
        <authorList>
            <consortium name="The Broad Institute Genomics Platform"/>
            <consortium name="The Broad Institute Genome Sequencing Center for Infectious Disease"/>
            <person name="Wu L."/>
            <person name="Ma J."/>
        </authorList>
    </citation>
    <scope>NUCLEOTIDE SEQUENCE [LARGE SCALE GENOMIC DNA]</scope>
    <source>
        <strain evidence="3">NBRC 103632</strain>
    </source>
</reference>
<dbReference type="Proteomes" id="UP001157440">
    <property type="component" value="Unassembled WGS sequence"/>
</dbReference>
<protein>
    <submittedName>
        <fullName evidence="2">Uncharacterized protein</fullName>
    </submittedName>
</protein>
<evidence type="ECO:0000313" key="3">
    <source>
        <dbReference type="Proteomes" id="UP001157440"/>
    </source>
</evidence>
<keyword evidence="1" id="KW-1133">Transmembrane helix</keyword>
<dbReference type="EMBL" id="BSPL01000011">
    <property type="protein sequence ID" value="GLS69828.1"/>
    <property type="molecule type" value="Genomic_DNA"/>
</dbReference>
<comment type="caution">
    <text evidence="2">The sequence shown here is derived from an EMBL/GenBank/DDBJ whole genome shotgun (WGS) entry which is preliminary data.</text>
</comment>
<gene>
    <name evidence="2" type="ORF">GCM10007890_18410</name>
</gene>
<keyword evidence="1" id="KW-0472">Membrane</keyword>
<feature type="transmembrane region" description="Helical" evidence="1">
    <location>
        <begin position="27"/>
        <end position="49"/>
    </location>
</feature>
<evidence type="ECO:0000256" key="1">
    <source>
        <dbReference type="SAM" id="Phobius"/>
    </source>
</evidence>
<dbReference type="RefSeq" id="WP_053622063.1">
    <property type="nucleotide sequence ID" value="NZ_BPQZ01000039.1"/>
</dbReference>